<keyword evidence="2" id="KW-0677">Repeat</keyword>
<dbReference type="PANTHER" id="PTHR24366">
    <property type="entry name" value="IG(IMMUNOGLOBULIN) AND LRR(LEUCINE RICH REPEAT) DOMAINS"/>
    <property type="match status" value="1"/>
</dbReference>
<feature type="non-terminal residue" evidence="5">
    <location>
        <position position="1"/>
    </location>
</feature>
<dbReference type="SMART" id="SM00369">
    <property type="entry name" value="LRR_TYP"/>
    <property type="match status" value="12"/>
</dbReference>
<name>A0AA36FRP9_9BILA</name>
<dbReference type="EMBL" id="CATQJA010000886">
    <property type="protein sequence ID" value="CAJ0564472.1"/>
    <property type="molecule type" value="Genomic_DNA"/>
</dbReference>
<evidence type="ECO:0000256" key="3">
    <source>
        <dbReference type="SAM" id="MobiDB-lite"/>
    </source>
</evidence>
<feature type="transmembrane region" description="Helical" evidence="4">
    <location>
        <begin position="355"/>
        <end position="377"/>
    </location>
</feature>
<evidence type="ECO:0000313" key="5">
    <source>
        <dbReference type="EMBL" id="CAJ0564472.1"/>
    </source>
</evidence>
<dbReference type="AlphaFoldDB" id="A0AA36FRP9"/>
<accession>A0AA36FRP9</accession>
<dbReference type="SUPFAM" id="SSF52058">
    <property type="entry name" value="L domain-like"/>
    <property type="match status" value="1"/>
</dbReference>
<reference evidence="5" key="1">
    <citation type="submission" date="2023-06" db="EMBL/GenBank/DDBJ databases">
        <authorList>
            <person name="Delattre M."/>
        </authorList>
    </citation>
    <scope>NUCLEOTIDE SEQUENCE</scope>
    <source>
        <strain evidence="5">AF72</strain>
    </source>
</reference>
<evidence type="ECO:0000313" key="6">
    <source>
        <dbReference type="Proteomes" id="UP001177023"/>
    </source>
</evidence>
<dbReference type="Proteomes" id="UP001177023">
    <property type="component" value="Unassembled WGS sequence"/>
</dbReference>
<organism evidence="5 6">
    <name type="scientific">Mesorhabditis spiculigera</name>
    <dbReference type="NCBI Taxonomy" id="96644"/>
    <lineage>
        <taxon>Eukaryota</taxon>
        <taxon>Metazoa</taxon>
        <taxon>Ecdysozoa</taxon>
        <taxon>Nematoda</taxon>
        <taxon>Chromadorea</taxon>
        <taxon>Rhabditida</taxon>
        <taxon>Rhabditina</taxon>
        <taxon>Rhabditomorpha</taxon>
        <taxon>Rhabditoidea</taxon>
        <taxon>Rhabditidae</taxon>
        <taxon>Mesorhabditinae</taxon>
        <taxon>Mesorhabditis</taxon>
    </lineage>
</organism>
<keyword evidence="1" id="KW-0433">Leucine-rich repeat</keyword>
<evidence type="ECO:0000256" key="4">
    <source>
        <dbReference type="SAM" id="Phobius"/>
    </source>
</evidence>
<comment type="caution">
    <text evidence="5">The sequence shown here is derived from an EMBL/GenBank/DDBJ whole genome shotgun (WGS) entry which is preliminary data.</text>
</comment>
<keyword evidence="6" id="KW-1185">Reference proteome</keyword>
<evidence type="ECO:0000256" key="2">
    <source>
        <dbReference type="ARBA" id="ARBA00022737"/>
    </source>
</evidence>
<keyword evidence="4" id="KW-1133">Transmembrane helix</keyword>
<sequence>MSAREKVSADELAIYPGLRELSLRNNSIVHISNEVFTSLRSLERLDLSQNRILTLPPKVFASLGKLKSLDLSGNGVQLSGDTLHGLHSLEELRISRNGLSYLPPSVFRHSTELSTLHLDHNRLVDLPGSILSTLPKLKQLNARSNLLANIETGSFAENGLLEALDLSENMIVNIDDAAFNGLQNLRKLNLTNNQLVRLPGKTWQLPSLETLDLSGNLFVALETASFEGLPSLRALNLSNSRNLNTIHMGAFLSLDGLRWISLAGSQLSSISNTAFSPVPPLSHLDLSDNQLVSLPSTAVHWSRIRDLRLYGNPWECDCALRQLELKNTGAVCTSPESNTGLRVDSLSTCSPFRGLVVPLILGLVILVLAVMSLALAIHRRVPSKRTTSSLLVSSHDAAYAFDRPFISPPSTGSPHSPQSQESYYEAPTAAAHSLPYAPAYYRSLYGQLPSTHYTMGKGIHSANNTYRPMMSKAPPTMAPPPIPRVIPPLGQGLMRRDSGEYENEPMIDDAHPYDSKVVPSTRL</sequence>
<evidence type="ECO:0000256" key="1">
    <source>
        <dbReference type="ARBA" id="ARBA00022614"/>
    </source>
</evidence>
<dbReference type="PROSITE" id="PS51450">
    <property type="entry name" value="LRR"/>
    <property type="match status" value="5"/>
</dbReference>
<dbReference type="InterPro" id="IPR001611">
    <property type="entry name" value="Leu-rich_rpt"/>
</dbReference>
<keyword evidence="4" id="KW-0472">Membrane</keyword>
<proteinExistence type="predicted"/>
<dbReference type="SMART" id="SM00364">
    <property type="entry name" value="LRR_BAC"/>
    <property type="match status" value="5"/>
</dbReference>
<keyword evidence="4" id="KW-0812">Transmembrane</keyword>
<dbReference type="Gene3D" id="3.80.10.10">
    <property type="entry name" value="Ribonuclease Inhibitor"/>
    <property type="match status" value="3"/>
</dbReference>
<protein>
    <submittedName>
        <fullName evidence="5">Uncharacterized protein</fullName>
    </submittedName>
</protein>
<feature type="region of interest" description="Disordered" evidence="3">
    <location>
        <begin position="502"/>
        <end position="523"/>
    </location>
</feature>
<dbReference type="Pfam" id="PF13855">
    <property type="entry name" value="LRR_8"/>
    <property type="match status" value="4"/>
</dbReference>
<dbReference type="InterPro" id="IPR032675">
    <property type="entry name" value="LRR_dom_sf"/>
</dbReference>
<gene>
    <name evidence="5" type="ORF">MSPICULIGERA_LOCUS3146</name>
</gene>
<dbReference type="InterPro" id="IPR003591">
    <property type="entry name" value="Leu-rich_rpt_typical-subtyp"/>
</dbReference>